<dbReference type="PROSITE" id="PS51281">
    <property type="entry name" value="TAP_C"/>
    <property type="match status" value="1"/>
</dbReference>
<reference evidence="20" key="1">
    <citation type="submission" date="2025-08" db="UniProtKB">
        <authorList>
            <consortium name="Ensembl"/>
        </authorList>
    </citation>
    <scope>IDENTIFICATION</scope>
</reference>
<keyword evidence="5" id="KW-0813">Transport</keyword>
<dbReference type="InterPro" id="IPR030217">
    <property type="entry name" value="NXF_fam"/>
</dbReference>
<dbReference type="GO" id="GO:0016973">
    <property type="term" value="P:poly(A)+ mRNA export from nucleus"/>
    <property type="evidence" value="ECO:0007669"/>
    <property type="project" value="Ensembl"/>
</dbReference>
<dbReference type="FunFam" id="3.80.10.10:FF:000384">
    <property type="entry name" value="Nuclear RNA export factor 1"/>
    <property type="match status" value="1"/>
</dbReference>
<dbReference type="Pfam" id="PF24048">
    <property type="entry name" value="LRR_NXF1-5"/>
    <property type="match status" value="1"/>
</dbReference>
<evidence type="ECO:0000256" key="13">
    <source>
        <dbReference type="ARBA" id="ARBA00023132"/>
    </source>
</evidence>
<evidence type="ECO:0000256" key="6">
    <source>
        <dbReference type="ARBA" id="ARBA00022490"/>
    </source>
</evidence>
<keyword evidence="13" id="KW-0906">Nuclear pore complex</keyword>
<dbReference type="GO" id="GO:0010494">
    <property type="term" value="C:cytoplasmic stress granule"/>
    <property type="evidence" value="ECO:0007669"/>
    <property type="project" value="UniProtKB-SubCell"/>
</dbReference>
<keyword evidence="8" id="KW-0677">Repeat</keyword>
<dbReference type="InterPro" id="IPR032675">
    <property type="entry name" value="LRR_dom_sf"/>
</dbReference>
<sequence length="606" mass="71124">KFVLQNTHSDMYHQQKYALPLQKYGNYSNEEYSMDNRRVFQQRGRNYTWHKFDRKDYNFEHTGAPYAVGLNKKKRRWNDDDRTFLSAWDDRKHKESKMSYNAQNGTRESWFKVTIPSGRNYDKTWLMNSIMSICSVPFTPVDFHYDKNQARFFVQDASTASALKDASLKICDEENQKIIIFVRPSIVPYSVKSYFTPKQMEQIKLTMMKRYDVSQKSLDLRKFRFDRDLMSCDIDMMLNRRCCMNATLQIIQSNIPELLSLNLCNNKLYQLDGLSEVVEKAPQVKILNLSKNKLRSVSELEKVKELKLEELWLEGNPLCRTFQNESAYASAIRDQFPTLIRLDGKELLSQTVMNNENPQLRKESYKEPEIIRDLVVQFLKEYYSIYDSGDRHGLLSAYHDEACFSLTIPFNSCDSDLSNLEEYFKHNRDLIKLKDSYTRMKLLKHTNRAIVDSLSTLPKTQHDFYSFWVDMSLCTEVMLCFSVNGVFKEVEGKYQGCVRAFTRTFVTVPKSSSSMYIINDKMILRNSSPREIQKPFIPLPTVSPSLPKSTLSEKHQEMVKSFSEQSGMKLEYSQKCLDDNEWDYTKASKIFSILQTDGKIPKEFFK</sequence>
<dbReference type="Pfam" id="PF09162">
    <property type="entry name" value="Tap-RNA_bind"/>
    <property type="match status" value="1"/>
</dbReference>
<dbReference type="Gene3D" id="3.80.10.10">
    <property type="entry name" value="Ribonuclease Inhibitor"/>
    <property type="match status" value="1"/>
</dbReference>
<evidence type="ECO:0000256" key="17">
    <source>
        <dbReference type="ARBA" id="ARBA00082469"/>
    </source>
</evidence>
<dbReference type="CDD" id="cd14342">
    <property type="entry name" value="UBA_TAP-C"/>
    <property type="match status" value="1"/>
</dbReference>
<dbReference type="InterPro" id="IPR015245">
    <property type="entry name" value="Tap_RNA-bd"/>
</dbReference>
<keyword evidence="12" id="KW-0944">Nitration</keyword>
<dbReference type="Proteomes" id="UP000694381">
    <property type="component" value="Unassembled WGS sequence"/>
</dbReference>
<comment type="similarity">
    <text evidence="4">Belongs to the NXF family.</text>
</comment>
<dbReference type="PANTHER" id="PTHR10662">
    <property type="entry name" value="NUCLEAR RNA EXPORT FACTOR"/>
    <property type="match status" value="1"/>
</dbReference>
<dbReference type="InterPro" id="IPR002075">
    <property type="entry name" value="NTF2_dom"/>
</dbReference>
<dbReference type="SUPFAM" id="SSF46934">
    <property type="entry name" value="UBA-like"/>
    <property type="match status" value="1"/>
</dbReference>
<dbReference type="InterPro" id="IPR005637">
    <property type="entry name" value="TAP_C_dom"/>
</dbReference>
<name>A0A8C6QE28_NANGA</name>
<dbReference type="Gene3D" id="3.10.450.50">
    <property type="match status" value="1"/>
</dbReference>
<evidence type="ECO:0000259" key="19">
    <source>
        <dbReference type="PROSITE" id="PS51281"/>
    </source>
</evidence>
<evidence type="ECO:0000256" key="10">
    <source>
        <dbReference type="ARBA" id="ARBA00022884"/>
    </source>
</evidence>
<dbReference type="AlphaFoldDB" id="A0A8C6QE28"/>
<evidence type="ECO:0000256" key="1">
    <source>
        <dbReference type="ARBA" id="ARBA00004210"/>
    </source>
</evidence>
<gene>
    <name evidence="20" type="primary">LOC103746221</name>
</gene>
<dbReference type="InterPro" id="IPR032710">
    <property type="entry name" value="NTF2-like_dom_sf"/>
</dbReference>
<evidence type="ECO:0000256" key="4">
    <source>
        <dbReference type="ARBA" id="ARBA00009285"/>
    </source>
</evidence>
<dbReference type="Pfam" id="PF03943">
    <property type="entry name" value="TAP_C"/>
    <property type="match status" value="1"/>
</dbReference>
<evidence type="ECO:0000256" key="9">
    <source>
        <dbReference type="ARBA" id="ARBA00022816"/>
    </source>
</evidence>
<dbReference type="Gene3D" id="3.30.70.330">
    <property type="match status" value="1"/>
</dbReference>
<keyword evidence="21" id="KW-1185">Reference proteome</keyword>
<comment type="subcellular location">
    <subcellularLocation>
        <location evidence="1">Cytoplasm</location>
        <location evidence="1">Stress granule</location>
    </subcellularLocation>
    <subcellularLocation>
        <location evidence="2">Nucleus</location>
        <location evidence="2">Nuclear pore complex</location>
    </subcellularLocation>
    <subcellularLocation>
        <location evidence="3">Nucleus</location>
        <location evidence="3">Nucleoplasm</location>
    </subcellularLocation>
</comment>
<dbReference type="GeneTree" id="ENSGT00390000007539"/>
<organism evidence="20 21">
    <name type="scientific">Nannospalax galili</name>
    <name type="common">Northern Israeli blind subterranean mole rat</name>
    <name type="synonym">Spalax galili</name>
    <dbReference type="NCBI Taxonomy" id="1026970"/>
    <lineage>
        <taxon>Eukaryota</taxon>
        <taxon>Metazoa</taxon>
        <taxon>Chordata</taxon>
        <taxon>Craniata</taxon>
        <taxon>Vertebrata</taxon>
        <taxon>Euteleostomi</taxon>
        <taxon>Mammalia</taxon>
        <taxon>Eutheria</taxon>
        <taxon>Euarchontoglires</taxon>
        <taxon>Glires</taxon>
        <taxon>Rodentia</taxon>
        <taxon>Myomorpha</taxon>
        <taxon>Muroidea</taxon>
        <taxon>Spalacidae</taxon>
        <taxon>Spalacinae</taxon>
        <taxon>Nannospalax</taxon>
    </lineage>
</organism>
<protein>
    <recommendedName>
        <fullName evidence="17">Tip-associated protein</fullName>
    </recommendedName>
    <alternativeName>
        <fullName evidence="15">Tip-associating protein</fullName>
    </alternativeName>
    <alternativeName>
        <fullName evidence="16">mRNA export factor TAP</fullName>
    </alternativeName>
</protein>
<evidence type="ECO:0000256" key="15">
    <source>
        <dbReference type="ARBA" id="ARBA00077623"/>
    </source>
</evidence>
<keyword evidence="9" id="KW-0509">mRNA transport</keyword>
<dbReference type="SUPFAM" id="SSF52058">
    <property type="entry name" value="L domain-like"/>
    <property type="match status" value="1"/>
</dbReference>
<dbReference type="FunFam" id="1.10.8.10:FF:000018">
    <property type="entry name" value="Nuclear RNA export factor 1"/>
    <property type="match status" value="1"/>
</dbReference>
<dbReference type="InterPro" id="IPR057125">
    <property type="entry name" value="NXF1/2/3/5-like_LRR"/>
</dbReference>
<evidence type="ECO:0000256" key="5">
    <source>
        <dbReference type="ARBA" id="ARBA00022448"/>
    </source>
</evidence>
<evidence type="ECO:0000259" key="18">
    <source>
        <dbReference type="PROSITE" id="PS50177"/>
    </source>
</evidence>
<dbReference type="GO" id="GO:0003729">
    <property type="term" value="F:mRNA binding"/>
    <property type="evidence" value="ECO:0007669"/>
    <property type="project" value="Ensembl"/>
</dbReference>
<evidence type="ECO:0000256" key="3">
    <source>
        <dbReference type="ARBA" id="ARBA00004642"/>
    </source>
</evidence>
<dbReference type="FunFam" id="3.30.70.330:FF:000165">
    <property type="entry name" value="nuclear RNA export factor 1"/>
    <property type="match status" value="1"/>
</dbReference>
<dbReference type="Gene3D" id="1.10.8.10">
    <property type="entry name" value="DNA helicase RuvA subunit, C-terminal domain"/>
    <property type="match status" value="1"/>
</dbReference>
<dbReference type="PROSITE" id="PS50177">
    <property type="entry name" value="NTF2_DOMAIN"/>
    <property type="match status" value="1"/>
</dbReference>
<dbReference type="InterPro" id="IPR001611">
    <property type="entry name" value="Leu-rich_rpt"/>
</dbReference>
<dbReference type="InterPro" id="IPR012677">
    <property type="entry name" value="Nucleotide-bd_a/b_plait_sf"/>
</dbReference>
<dbReference type="FunFam" id="3.10.450.50:FF:000004">
    <property type="entry name" value="Nuclear RNA export factor 1"/>
    <property type="match status" value="1"/>
</dbReference>
<evidence type="ECO:0000256" key="14">
    <source>
        <dbReference type="ARBA" id="ARBA00023242"/>
    </source>
</evidence>
<dbReference type="SUPFAM" id="SSF54928">
    <property type="entry name" value="RNA-binding domain, RBD"/>
    <property type="match status" value="1"/>
</dbReference>
<dbReference type="OMA" id="EWNYARA"/>
<accession>A0A8C6QE28</accession>
<dbReference type="Ensembl" id="ENSNGAT00000001383.1">
    <property type="protein sequence ID" value="ENSNGAP00000001362.1"/>
    <property type="gene ID" value="ENSNGAG00000000993.1"/>
</dbReference>
<dbReference type="SMART" id="SM00804">
    <property type="entry name" value="TAP_C"/>
    <property type="match status" value="1"/>
</dbReference>
<keyword evidence="6" id="KW-0963">Cytoplasm</keyword>
<evidence type="ECO:0000256" key="7">
    <source>
        <dbReference type="ARBA" id="ARBA00022614"/>
    </source>
</evidence>
<dbReference type="GO" id="GO:0005643">
    <property type="term" value="C:nuclear pore"/>
    <property type="evidence" value="ECO:0007669"/>
    <property type="project" value="UniProtKB-SubCell"/>
</dbReference>
<dbReference type="GO" id="GO:0015031">
    <property type="term" value="P:protein transport"/>
    <property type="evidence" value="ECO:0007669"/>
    <property type="project" value="UniProtKB-KW"/>
</dbReference>
<evidence type="ECO:0000256" key="11">
    <source>
        <dbReference type="ARBA" id="ARBA00023010"/>
    </source>
</evidence>
<reference evidence="20" key="2">
    <citation type="submission" date="2025-09" db="UniProtKB">
        <authorList>
            <consortium name="Ensembl"/>
        </authorList>
    </citation>
    <scope>IDENTIFICATION</scope>
</reference>
<evidence type="ECO:0000256" key="12">
    <source>
        <dbReference type="ARBA" id="ARBA00023074"/>
    </source>
</evidence>
<evidence type="ECO:0000313" key="21">
    <source>
        <dbReference type="Proteomes" id="UP000694381"/>
    </source>
</evidence>
<keyword evidence="14" id="KW-0539">Nucleus</keyword>
<evidence type="ECO:0000313" key="20">
    <source>
        <dbReference type="Ensembl" id="ENSNGAP00000001362.1"/>
    </source>
</evidence>
<evidence type="ECO:0000256" key="16">
    <source>
        <dbReference type="ARBA" id="ARBA00080675"/>
    </source>
</evidence>
<feature type="domain" description="TAP-C" evidence="19">
    <location>
        <begin position="553"/>
        <end position="606"/>
    </location>
</feature>
<dbReference type="Pfam" id="PF22602">
    <property type="entry name" value="NXF_NTF2"/>
    <property type="match status" value="1"/>
</dbReference>
<evidence type="ECO:0000256" key="8">
    <source>
        <dbReference type="ARBA" id="ARBA00022737"/>
    </source>
</evidence>
<dbReference type="PANTHER" id="PTHR10662:SF15">
    <property type="entry name" value="NUCLEAR RNA EXPORT FACTOR 5"/>
    <property type="match status" value="1"/>
</dbReference>
<proteinExistence type="inferred from homology"/>
<dbReference type="GO" id="GO:0005654">
    <property type="term" value="C:nucleoplasm"/>
    <property type="evidence" value="ECO:0007669"/>
    <property type="project" value="UniProtKB-SubCell"/>
</dbReference>
<keyword evidence="10" id="KW-0694">RNA-binding</keyword>
<dbReference type="InterPro" id="IPR009060">
    <property type="entry name" value="UBA-like_sf"/>
</dbReference>
<keyword evidence="11" id="KW-0811">Translocation</keyword>
<feature type="domain" description="NTF2" evidence="18">
    <location>
        <begin position="374"/>
        <end position="524"/>
    </location>
</feature>
<evidence type="ECO:0000256" key="2">
    <source>
        <dbReference type="ARBA" id="ARBA00004567"/>
    </source>
</evidence>
<dbReference type="InterPro" id="IPR018222">
    <property type="entry name" value="Nuclear_transport_factor_2_euk"/>
</dbReference>
<dbReference type="PROSITE" id="PS51450">
    <property type="entry name" value="LRR"/>
    <property type="match status" value="2"/>
</dbReference>
<dbReference type="SUPFAM" id="SSF54427">
    <property type="entry name" value="NTF2-like"/>
    <property type="match status" value="1"/>
</dbReference>
<keyword evidence="7" id="KW-0433">Leucine-rich repeat</keyword>
<dbReference type="InterPro" id="IPR035979">
    <property type="entry name" value="RBD_domain_sf"/>
</dbReference>
<keyword evidence="13" id="KW-0653">Protein transport</keyword>